<feature type="region of interest" description="Disordered" evidence="1">
    <location>
        <begin position="1"/>
        <end position="27"/>
    </location>
</feature>
<dbReference type="Proteomes" id="UP001597261">
    <property type="component" value="Unassembled WGS sequence"/>
</dbReference>
<keyword evidence="3" id="KW-1185">Reference proteome</keyword>
<dbReference type="RefSeq" id="WP_381077376.1">
    <property type="nucleotide sequence ID" value="NZ_JBHUDX010000004.1"/>
</dbReference>
<gene>
    <name evidence="2" type="ORF">ACFSL4_01675</name>
</gene>
<dbReference type="EMBL" id="JBHUDX010000004">
    <property type="protein sequence ID" value="MFD1656975.1"/>
    <property type="molecule type" value="Genomic_DNA"/>
</dbReference>
<evidence type="ECO:0000256" key="1">
    <source>
        <dbReference type="SAM" id="MobiDB-lite"/>
    </source>
</evidence>
<evidence type="ECO:0000313" key="2">
    <source>
        <dbReference type="EMBL" id="MFD1656975.1"/>
    </source>
</evidence>
<name>A0ABW4II19_9ACTN</name>
<organism evidence="2 3">
    <name type="scientific">Streptomyces caeni</name>
    <dbReference type="NCBI Taxonomy" id="2307231"/>
    <lineage>
        <taxon>Bacteria</taxon>
        <taxon>Bacillati</taxon>
        <taxon>Actinomycetota</taxon>
        <taxon>Actinomycetes</taxon>
        <taxon>Kitasatosporales</taxon>
        <taxon>Streptomycetaceae</taxon>
        <taxon>Streptomyces</taxon>
    </lineage>
</organism>
<proteinExistence type="predicted"/>
<comment type="caution">
    <text evidence="2">The sequence shown here is derived from an EMBL/GenBank/DDBJ whole genome shotgun (WGS) entry which is preliminary data.</text>
</comment>
<sequence>MNYRPYPDVNRALHQARRGRLPQTPEPRLWNPVATTAHDLGEALRAAFKHPRRTGKTAITAAIAEQAVKAGEHVHVAGRDGMRCAGGDDACTLPRSTPPRCQGCGHAQHAPGTECDAGVDHGPNRWHRCLCLATPGASRACPAQMDCQGGPLRYADIWHLRQGRSLRGADGKTITPDVLAEASTTTPRVSGCAIRPCRGCKTPGTCQGQAADGAEVTGE</sequence>
<evidence type="ECO:0000313" key="3">
    <source>
        <dbReference type="Proteomes" id="UP001597261"/>
    </source>
</evidence>
<reference evidence="3" key="1">
    <citation type="journal article" date="2019" name="Int. J. Syst. Evol. Microbiol.">
        <title>The Global Catalogue of Microorganisms (GCM) 10K type strain sequencing project: providing services to taxonomists for standard genome sequencing and annotation.</title>
        <authorList>
            <consortium name="The Broad Institute Genomics Platform"/>
            <consortium name="The Broad Institute Genome Sequencing Center for Infectious Disease"/>
            <person name="Wu L."/>
            <person name="Ma J."/>
        </authorList>
    </citation>
    <scope>NUCLEOTIDE SEQUENCE [LARGE SCALE GENOMIC DNA]</scope>
    <source>
        <strain evidence="3">CGMCC 1.12470</strain>
    </source>
</reference>
<protein>
    <submittedName>
        <fullName evidence="2">Uncharacterized protein</fullName>
    </submittedName>
</protein>
<accession>A0ABW4II19</accession>